<dbReference type="EMBL" id="CP082904">
    <property type="protein sequence ID" value="UQY44047.1"/>
    <property type="molecule type" value="Genomic_DNA"/>
</dbReference>
<reference evidence="2" key="1">
    <citation type="submission" date="2021-09" db="EMBL/GenBank/DDBJ databases">
        <title>First case of bloodstream infection caused by Mixta hanseatica sp. nov., a member of the Erwiniaceae family.</title>
        <authorList>
            <person name="Both A."/>
            <person name="Huang J."/>
            <person name="Wenzel P."/>
            <person name="Aepfelbacher M."/>
            <person name="Rohde H."/>
            <person name="Christner M."/>
            <person name="Hentschke M."/>
        </authorList>
    </citation>
    <scope>NUCLEOTIDE SEQUENCE</scope>
    <source>
        <strain evidence="2">X22927</strain>
    </source>
</reference>
<proteinExistence type="predicted"/>
<gene>
    <name evidence="2" type="ORF">K6958_19835</name>
</gene>
<feature type="domain" description="BioF2-like acetyltransferase" evidence="1">
    <location>
        <begin position="184"/>
        <end position="316"/>
    </location>
</feature>
<dbReference type="Proteomes" id="UP001056635">
    <property type="component" value="Chromosome"/>
</dbReference>
<dbReference type="SUPFAM" id="SSF55729">
    <property type="entry name" value="Acyl-CoA N-acyltransferases (Nat)"/>
    <property type="match status" value="1"/>
</dbReference>
<protein>
    <submittedName>
        <fullName evidence="2">GNAT family N-acetyltransferase</fullName>
    </submittedName>
</protein>
<dbReference type="InterPro" id="IPR016181">
    <property type="entry name" value="Acyl_CoA_acyltransferase"/>
</dbReference>
<dbReference type="RefSeq" id="WP_249892681.1">
    <property type="nucleotide sequence ID" value="NZ_CP082904.1"/>
</dbReference>
<dbReference type="Gene3D" id="3.40.630.30">
    <property type="match status" value="1"/>
</dbReference>
<accession>A0ABY4RAM6</accession>
<keyword evidence="3" id="KW-1185">Reference proteome</keyword>
<dbReference type="InterPro" id="IPR038740">
    <property type="entry name" value="BioF2-like_GNAT_dom"/>
</dbReference>
<evidence type="ECO:0000259" key="1">
    <source>
        <dbReference type="Pfam" id="PF13480"/>
    </source>
</evidence>
<sequence length="339" mass="36880">MNYRLVHDEHFAAVPAEAYLRLWAENGSPAFYHPGFLAAAEQFPLLPIVGAHYLSAWQGDRLCAFLVAWQQVQPDPFGTLAQSTGIVFAPPEGGLLGHIAHCYDTRILLLPGAHAAAVALLEQLAAIARAARLPGCGLLNLPDDAALNVARAAGYKTSFMHHRFAIDLRGFSAFDDYVARLPRDGRHEMRRQLRRFAASAGTIRVLPGKEADLSGAVALAQRTSAKNGTPDYYPRGVFEKFLTACGELISVVQVEYQGKLVSAIICLNEPGCLHLWAGGADYSHSAWSPYSIMVAAGVQHALRQGLSRVEVGRTNPRIKARLGCQPLSLYSALWQQEEA</sequence>
<evidence type="ECO:0000313" key="2">
    <source>
        <dbReference type="EMBL" id="UQY44047.1"/>
    </source>
</evidence>
<name>A0ABY4RAM6_9GAMM</name>
<evidence type="ECO:0000313" key="3">
    <source>
        <dbReference type="Proteomes" id="UP001056635"/>
    </source>
</evidence>
<organism evidence="2 3">
    <name type="scientific">Mixta hanseatica</name>
    <dbReference type="NCBI Taxonomy" id="2872648"/>
    <lineage>
        <taxon>Bacteria</taxon>
        <taxon>Pseudomonadati</taxon>
        <taxon>Pseudomonadota</taxon>
        <taxon>Gammaproteobacteria</taxon>
        <taxon>Enterobacterales</taxon>
        <taxon>Erwiniaceae</taxon>
        <taxon>Mixta</taxon>
    </lineage>
</organism>
<dbReference type="Pfam" id="PF13480">
    <property type="entry name" value="Acetyltransf_6"/>
    <property type="match status" value="1"/>
</dbReference>